<evidence type="ECO:0000256" key="11">
    <source>
        <dbReference type="ARBA" id="ARBA00030128"/>
    </source>
</evidence>
<evidence type="ECO:0000256" key="8">
    <source>
        <dbReference type="ARBA" id="ARBA00022741"/>
    </source>
</evidence>
<dbReference type="InterPro" id="IPR020590">
    <property type="entry name" value="Guanylate_kinase_CS"/>
</dbReference>
<evidence type="ECO:0000256" key="3">
    <source>
        <dbReference type="ARBA" id="ARBA00005790"/>
    </source>
</evidence>
<dbReference type="CDD" id="cd00071">
    <property type="entry name" value="GMPK"/>
    <property type="match status" value="1"/>
</dbReference>
<keyword evidence="7 13" id="KW-0808">Transferase</keyword>
<dbReference type="PANTHER" id="PTHR23117:SF13">
    <property type="entry name" value="GUANYLATE KINASE"/>
    <property type="match status" value="1"/>
</dbReference>
<dbReference type="HAMAP" id="MF_00328">
    <property type="entry name" value="Guanylate_kinase"/>
    <property type="match status" value="1"/>
</dbReference>
<dbReference type="EC" id="2.7.4.8" evidence="4 13"/>
<dbReference type="FunFam" id="3.30.63.10:FF:000005">
    <property type="entry name" value="Guanylate kinase"/>
    <property type="match status" value="1"/>
</dbReference>
<evidence type="ECO:0000256" key="6">
    <source>
        <dbReference type="ARBA" id="ARBA00022490"/>
    </source>
</evidence>
<keyword evidence="9 13" id="KW-0418">Kinase</keyword>
<gene>
    <name evidence="13" type="primary">gmk</name>
    <name evidence="15" type="ORF">EVA68_00295</name>
</gene>
<evidence type="ECO:0000256" key="9">
    <source>
        <dbReference type="ARBA" id="ARBA00022777"/>
    </source>
</evidence>
<evidence type="ECO:0000256" key="5">
    <source>
        <dbReference type="ARBA" id="ARBA00016296"/>
    </source>
</evidence>
<evidence type="ECO:0000313" key="16">
    <source>
        <dbReference type="Proteomes" id="UP000316199"/>
    </source>
</evidence>
<evidence type="ECO:0000313" key="15">
    <source>
        <dbReference type="EMBL" id="RZO77701.1"/>
    </source>
</evidence>
<protein>
    <recommendedName>
        <fullName evidence="5 13">Guanylate kinase</fullName>
        <ecNumber evidence="4 13">2.7.4.8</ecNumber>
    </recommendedName>
    <alternativeName>
        <fullName evidence="11 13">GMP kinase</fullName>
    </alternativeName>
</protein>
<comment type="caution">
    <text evidence="15">The sequence shown here is derived from an EMBL/GenBank/DDBJ whole genome shotgun (WGS) entry which is preliminary data.</text>
</comment>
<dbReference type="Proteomes" id="UP000316199">
    <property type="component" value="Unassembled WGS sequence"/>
</dbReference>
<evidence type="ECO:0000256" key="2">
    <source>
        <dbReference type="ARBA" id="ARBA00004496"/>
    </source>
</evidence>
<comment type="catalytic activity">
    <reaction evidence="12 13">
        <text>GMP + ATP = GDP + ADP</text>
        <dbReference type="Rhea" id="RHEA:20780"/>
        <dbReference type="ChEBI" id="CHEBI:30616"/>
        <dbReference type="ChEBI" id="CHEBI:58115"/>
        <dbReference type="ChEBI" id="CHEBI:58189"/>
        <dbReference type="ChEBI" id="CHEBI:456216"/>
        <dbReference type="EC" id="2.7.4.8"/>
    </reaction>
</comment>
<evidence type="ECO:0000256" key="1">
    <source>
        <dbReference type="ARBA" id="ARBA00003531"/>
    </source>
</evidence>
<name>A0A520S5G2_9GAMM</name>
<keyword evidence="8 13" id="KW-0547">Nucleotide-binding</keyword>
<keyword evidence="6 13" id="KW-0963">Cytoplasm</keyword>
<dbReference type="NCBIfam" id="TIGR03263">
    <property type="entry name" value="guanyl_kin"/>
    <property type="match status" value="1"/>
</dbReference>
<dbReference type="InterPro" id="IPR017665">
    <property type="entry name" value="Guanylate_kinase"/>
</dbReference>
<evidence type="ECO:0000256" key="10">
    <source>
        <dbReference type="ARBA" id="ARBA00022840"/>
    </source>
</evidence>
<comment type="function">
    <text evidence="1 13">Essential for recycling GMP and indirectly, cGMP.</text>
</comment>
<organism evidence="15 16">
    <name type="scientific">OM182 bacterium</name>
    <dbReference type="NCBI Taxonomy" id="2510334"/>
    <lineage>
        <taxon>Bacteria</taxon>
        <taxon>Pseudomonadati</taxon>
        <taxon>Pseudomonadota</taxon>
        <taxon>Gammaproteobacteria</taxon>
        <taxon>OMG group</taxon>
        <taxon>OM182 clade</taxon>
    </lineage>
</organism>
<dbReference type="PROSITE" id="PS50052">
    <property type="entry name" value="GUANYLATE_KINASE_2"/>
    <property type="match status" value="1"/>
</dbReference>
<evidence type="ECO:0000256" key="12">
    <source>
        <dbReference type="ARBA" id="ARBA00048594"/>
    </source>
</evidence>
<keyword evidence="10 13" id="KW-0067">ATP-binding</keyword>
<dbReference type="GO" id="GO:0005829">
    <property type="term" value="C:cytosol"/>
    <property type="evidence" value="ECO:0007669"/>
    <property type="project" value="TreeGrafter"/>
</dbReference>
<dbReference type="SMART" id="SM00072">
    <property type="entry name" value="GuKc"/>
    <property type="match status" value="1"/>
</dbReference>
<dbReference type="InterPro" id="IPR008144">
    <property type="entry name" value="Guanylate_kin-like_dom"/>
</dbReference>
<evidence type="ECO:0000259" key="14">
    <source>
        <dbReference type="PROSITE" id="PS50052"/>
    </source>
</evidence>
<dbReference type="PANTHER" id="PTHR23117">
    <property type="entry name" value="GUANYLATE KINASE-RELATED"/>
    <property type="match status" value="1"/>
</dbReference>
<feature type="domain" description="Guanylate kinase-like" evidence="14">
    <location>
        <begin position="6"/>
        <end position="184"/>
    </location>
</feature>
<evidence type="ECO:0000256" key="4">
    <source>
        <dbReference type="ARBA" id="ARBA00012961"/>
    </source>
</evidence>
<dbReference type="GO" id="GO:0004385">
    <property type="term" value="F:GMP kinase activity"/>
    <property type="evidence" value="ECO:0007669"/>
    <property type="project" value="UniProtKB-UniRule"/>
</dbReference>
<comment type="similarity">
    <text evidence="3 13">Belongs to the guanylate kinase family.</text>
</comment>
<feature type="binding site" evidence="13">
    <location>
        <begin position="13"/>
        <end position="20"/>
    </location>
    <ligand>
        <name>ATP</name>
        <dbReference type="ChEBI" id="CHEBI:30616"/>
    </ligand>
</feature>
<evidence type="ECO:0000256" key="7">
    <source>
        <dbReference type="ARBA" id="ARBA00022679"/>
    </source>
</evidence>
<dbReference type="GO" id="GO:0005524">
    <property type="term" value="F:ATP binding"/>
    <property type="evidence" value="ECO:0007669"/>
    <property type="project" value="UniProtKB-UniRule"/>
</dbReference>
<dbReference type="SUPFAM" id="SSF52540">
    <property type="entry name" value="P-loop containing nucleoside triphosphate hydrolases"/>
    <property type="match status" value="1"/>
</dbReference>
<dbReference type="AlphaFoldDB" id="A0A520S5G2"/>
<dbReference type="InterPro" id="IPR008145">
    <property type="entry name" value="GK/Ca_channel_bsu"/>
</dbReference>
<evidence type="ECO:0000256" key="13">
    <source>
        <dbReference type="HAMAP-Rule" id="MF_00328"/>
    </source>
</evidence>
<sequence length="211" mass="24127">MSNRNGNLFIISAPSGAGKTSLVTAVVDSRRNVRVSVSHTTRLPRPEEKSGRNYFFISKQKFKLMDEAGDFVEQANVFGNLYGTSREEIRRSINNGNDLILEIDWQGAAKIRSSDQPILDIFILPPSIDSLQSRLTKRGQDNRETINFRMSKALNEISHYEEFTYLIVNDHFETALSEIQDILDGKGERLLLEIQKERYKDLILELTTKKC</sequence>
<reference evidence="15 16" key="1">
    <citation type="submission" date="2019-02" db="EMBL/GenBank/DDBJ databases">
        <title>Prokaryotic population dynamics and viral predation in marine succession experiment using metagenomics: the confinement effect.</title>
        <authorList>
            <person name="Haro-Moreno J.M."/>
            <person name="Rodriguez-Valera F."/>
            <person name="Lopez-Perez M."/>
        </authorList>
    </citation>
    <scope>NUCLEOTIDE SEQUENCE [LARGE SCALE GENOMIC DNA]</scope>
    <source>
        <strain evidence="15">MED-G157</strain>
    </source>
</reference>
<accession>A0A520S5G2</accession>
<dbReference type="InterPro" id="IPR027417">
    <property type="entry name" value="P-loop_NTPase"/>
</dbReference>
<comment type="subcellular location">
    <subcellularLocation>
        <location evidence="2 13">Cytoplasm</location>
    </subcellularLocation>
</comment>
<dbReference type="Pfam" id="PF00625">
    <property type="entry name" value="Guanylate_kin"/>
    <property type="match status" value="1"/>
</dbReference>
<proteinExistence type="inferred from homology"/>
<dbReference type="PROSITE" id="PS00856">
    <property type="entry name" value="GUANYLATE_KINASE_1"/>
    <property type="match status" value="1"/>
</dbReference>
<dbReference type="Gene3D" id="3.30.63.10">
    <property type="entry name" value="Guanylate Kinase phosphate binding domain"/>
    <property type="match status" value="1"/>
</dbReference>
<dbReference type="Gene3D" id="3.40.50.300">
    <property type="entry name" value="P-loop containing nucleotide triphosphate hydrolases"/>
    <property type="match status" value="1"/>
</dbReference>
<dbReference type="EMBL" id="SHAG01000001">
    <property type="protein sequence ID" value="RZO77701.1"/>
    <property type="molecule type" value="Genomic_DNA"/>
</dbReference>